<feature type="domain" description="Outer membrane protein beta-barrel" evidence="12">
    <location>
        <begin position="315"/>
        <end position="716"/>
    </location>
</feature>
<feature type="compositionally biased region" description="Pro residues" evidence="9">
    <location>
        <begin position="30"/>
        <end position="40"/>
    </location>
</feature>
<feature type="region of interest" description="Disordered" evidence="9">
    <location>
        <begin position="27"/>
        <end position="67"/>
    </location>
</feature>
<dbReference type="InterPro" id="IPR037066">
    <property type="entry name" value="Plug_dom_sf"/>
</dbReference>
<dbReference type="Pfam" id="PF07715">
    <property type="entry name" value="Plug"/>
    <property type="match status" value="1"/>
</dbReference>
<evidence type="ECO:0000256" key="10">
    <source>
        <dbReference type="SAM" id="SignalP"/>
    </source>
</evidence>
<sequence>MSFVNTLPAGIGLATALLAASAASAQTPQAPTPAPAPAAPAPKTEGTTVSGVTVKAGDPPMKSSIDSRSYSVAGDLQATSGSVADALKRIPSVEVDIDGNVTLRGDPSVTILIDGKPSGAMKSQSRADVLQQMPADRIDRVEVMTNPGAQYSPEGTGGVINLITKKGDKAGAGASGAMRVSVGDQQRYNAGVNFAYNNAKLSVSGDAGLNRYANRFQAHDDRLFTGPGGTIRRLQLGRGQNAGLGWNSRLGADYDLNPKNHLNAEFSYGSFPNDFSNFTDYQTFNALGTPVGRTQRRAEIDIGGAYANASLGWRRTFAGDDHSLSLELDGSTWRNHQFADFETTTSLPATPTVFEDLDVRIWSKELDLKGDYSRPMPGSARLKAGFDLDRTKDRFGSLAAKGLTLNTKVFDPTQSHQLTFDETVLSAYLTYEKPFGDLTVLGGLRYETATNDIDLPTTGFTNSHGYDKLYPSLHLDYKLSDTSRLKASYSLRITRPNSWDLDPFPVKLDALNYRQGNPNLEPSETQSWEASFEYRKQRNYYLLTAFWRENENGVTDVVTDLGGGQTLTTKANLATSRSGGIEFVVNRALSKTLSLNATGTALYNQIDATSLGYSGDRSTYAFGGRASLDWQVTPVDLLQFNTVLNAKALTPQGYVKPTYGVNLGYRRKLNDRLSLTVTATDILETLKNEVVYDAPDVKGTFTRRRSSRGVFIGLRYRFGAGKPQREGFDYNAGNGGGAGGPPS</sequence>
<dbReference type="EMBL" id="JAUSVS010000007">
    <property type="protein sequence ID" value="MDQ0465637.1"/>
    <property type="molecule type" value="Genomic_DNA"/>
</dbReference>
<evidence type="ECO:0000256" key="2">
    <source>
        <dbReference type="ARBA" id="ARBA00022448"/>
    </source>
</evidence>
<keyword evidence="14" id="KW-1185">Reference proteome</keyword>
<evidence type="ECO:0000256" key="3">
    <source>
        <dbReference type="ARBA" id="ARBA00022452"/>
    </source>
</evidence>
<dbReference type="PROSITE" id="PS52016">
    <property type="entry name" value="TONB_DEPENDENT_REC_3"/>
    <property type="match status" value="1"/>
</dbReference>
<evidence type="ECO:0000259" key="11">
    <source>
        <dbReference type="Pfam" id="PF07715"/>
    </source>
</evidence>
<gene>
    <name evidence="13" type="ORF">QO010_003426</name>
</gene>
<comment type="similarity">
    <text evidence="8">Belongs to the TonB-dependent receptor family.</text>
</comment>
<keyword evidence="3 8" id="KW-1134">Transmembrane beta strand</keyword>
<comment type="caution">
    <text evidence="13">The sequence shown here is derived from an EMBL/GenBank/DDBJ whole genome shotgun (WGS) entry which is preliminary data.</text>
</comment>
<evidence type="ECO:0000313" key="14">
    <source>
        <dbReference type="Proteomes" id="UP001228905"/>
    </source>
</evidence>
<protein>
    <submittedName>
        <fullName evidence="13">Outer membrane receptor protein involved in Fe transport</fullName>
    </submittedName>
</protein>
<keyword evidence="5 10" id="KW-0732">Signal</keyword>
<evidence type="ECO:0000256" key="5">
    <source>
        <dbReference type="ARBA" id="ARBA00022729"/>
    </source>
</evidence>
<accession>A0ABU0IUF5</accession>
<dbReference type="InterPro" id="IPR036942">
    <property type="entry name" value="Beta-barrel_TonB_sf"/>
</dbReference>
<comment type="subcellular location">
    <subcellularLocation>
        <location evidence="1 8">Cell outer membrane</location>
        <topology evidence="1 8">Multi-pass membrane protein</topology>
    </subcellularLocation>
</comment>
<dbReference type="PANTHER" id="PTHR30069">
    <property type="entry name" value="TONB-DEPENDENT OUTER MEMBRANE RECEPTOR"/>
    <property type="match status" value="1"/>
</dbReference>
<reference evidence="13 14" key="1">
    <citation type="submission" date="2023-07" db="EMBL/GenBank/DDBJ databases">
        <title>Genomic Encyclopedia of Type Strains, Phase IV (KMG-IV): sequencing the most valuable type-strain genomes for metagenomic binning, comparative biology and taxonomic classification.</title>
        <authorList>
            <person name="Goeker M."/>
        </authorList>
    </citation>
    <scope>NUCLEOTIDE SEQUENCE [LARGE SCALE GENOMIC DNA]</scope>
    <source>
        <strain evidence="13 14">DSM 18695</strain>
    </source>
</reference>
<dbReference type="InterPro" id="IPR012910">
    <property type="entry name" value="Plug_dom"/>
</dbReference>
<evidence type="ECO:0000259" key="12">
    <source>
        <dbReference type="Pfam" id="PF14905"/>
    </source>
</evidence>
<feature type="signal peptide" evidence="10">
    <location>
        <begin position="1"/>
        <end position="25"/>
    </location>
</feature>
<keyword evidence="4 8" id="KW-0812">Transmembrane</keyword>
<dbReference type="Proteomes" id="UP001228905">
    <property type="component" value="Unassembled WGS sequence"/>
</dbReference>
<dbReference type="InterPro" id="IPR039426">
    <property type="entry name" value="TonB-dep_rcpt-like"/>
</dbReference>
<proteinExistence type="inferred from homology"/>
<keyword evidence="13" id="KW-0675">Receptor</keyword>
<name>A0ABU0IUF5_9CAUL</name>
<evidence type="ECO:0000256" key="7">
    <source>
        <dbReference type="ARBA" id="ARBA00023237"/>
    </source>
</evidence>
<dbReference type="Gene3D" id="2.170.130.10">
    <property type="entry name" value="TonB-dependent receptor, plug domain"/>
    <property type="match status" value="1"/>
</dbReference>
<dbReference type="PANTHER" id="PTHR30069:SF29">
    <property type="entry name" value="HEMOGLOBIN AND HEMOGLOBIN-HAPTOGLOBIN-BINDING PROTEIN 1-RELATED"/>
    <property type="match status" value="1"/>
</dbReference>
<keyword evidence="2 8" id="KW-0813">Transport</keyword>
<dbReference type="SUPFAM" id="SSF56935">
    <property type="entry name" value="Porins"/>
    <property type="match status" value="1"/>
</dbReference>
<dbReference type="InterPro" id="IPR041700">
    <property type="entry name" value="OMP_b-brl_3"/>
</dbReference>
<dbReference type="Gene3D" id="2.40.170.20">
    <property type="entry name" value="TonB-dependent receptor, beta-barrel domain"/>
    <property type="match status" value="1"/>
</dbReference>
<evidence type="ECO:0000256" key="9">
    <source>
        <dbReference type="SAM" id="MobiDB-lite"/>
    </source>
</evidence>
<organism evidence="13 14">
    <name type="scientific">Caulobacter ginsengisoli</name>
    <dbReference type="NCBI Taxonomy" id="400775"/>
    <lineage>
        <taxon>Bacteria</taxon>
        <taxon>Pseudomonadati</taxon>
        <taxon>Pseudomonadota</taxon>
        <taxon>Alphaproteobacteria</taxon>
        <taxon>Caulobacterales</taxon>
        <taxon>Caulobacteraceae</taxon>
        <taxon>Caulobacter</taxon>
    </lineage>
</organism>
<evidence type="ECO:0000256" key="6">
    <source>
        <dbReference type="ARBA" id="ARBA00023136"/>
    </source>
</evidence>
<evidence type="ECO:0000256" key="4">
    <source>
        <dbReference type="ARBA" id="ARBA00022692"/>
    </source>
</evidence>
<dbReference type="Pfam" id="PF14905">
    <property type="entry name" value="OMP_b-brl_3"/>
    <property type="match status" value="1"/>
</dbReference>
<feature type="chain" id="PRO_5045999219" evidence="10">
    <location>
        <begin position="26"/>
        <end position="743"/>
    </location>
</feature>
<evidence type="ECO:0000256" key="8">
    <source>
        <dbReference type="PROSITE-ProRule" id="PRU01360"/>
    </source>
</evidence>
<keyword evidence="6 8" id="KW-0472">Membrane</keyword>
<feature type="domain" description="TonB-dependent receptor plug" evidence="11">
    <location>
        <begin position="76"/>
        <end position="159"/>
    </location>
</feature>
<evidence type="ECO:0000313" key="13">
    <source>
        <dbReference type="EMBL" id="MDQ0465637.1"/>
    </source>
</evidence>
<evidence type="ECO:0000256" key="1">
    <source>
        <dbReference type="ARBA" id="ARBA00004571"/>
    </source>
</evidence>
<keyword evidence="7 8" id="KW-0998">Cell outer membrane</keyword>